<keyword evidence="8" id="KW-1185">Reference proteome</keyword>
<sequence length="668" mass="73112">MLCCLNPQCPLPSNPRTAERCQGCGHPLVKRLRGRYIPIKLLGQGGFGRTFLGLDTDRLNSPCVIKQFAPQTQGTKSFDKAVKLFEQEAMRLHDLGEHPQIPTLLAYFAHDHYLYLVQQSIEGTTLYQELQERGAYDGQQVRQLLLDLLPVLQFIHHQGVIHRDITPTNILRRQQDGKAILIDFGVAKQFSEAVTPQPGTRIGTEGYSPIEQLRGGHAYPASDLYSLGVTCLHLLTNRKPEDLYDPLQGQWQWRQILQAAGRSIDPPLAQVLERLVQDLVGDRYQSAQDALRDLQGNGAWQGVVPGWVRQHPAGPISSPPQPPSSPPSEPPEPSEPPSTARPATTKPQTSSPPPTSRPQSSGRRPRSGTPRSRGWHCVRTVVGHRSWVMAVAFNPKTPALVSGSLDDTIRVWHLPSGKEFYSLEAHPRGVNDVVISRGGQVMASCGDDHTVRVWNLAQGKVLHTLTGHLRDVMSVAMGQRGFLLASGGEDRSLMLWKLDQGRHLKTLRGTAGIIKAVAMTADEQTLVSGGLDNQVRLWDIATGTLVRTLSGHLHSVNDLAISRDDKLIASASKDGTVRLWELATGTLLQTLAEHTQDVNGVAIAPDSRTLVSGSNDGTVKLWDLQTGQCLYSLSGHTGAVQAVAIHSSGRLIASASTDKTIRLWKWTG</sequence>
<dbReference type="InterPro" id="IPR020472">
    <property type="entry name" value="WD40_PAC1"/>
</dbReference>
<dbReference type="SUPFAM" id="SSF56112">
    <property type="entry name" value="Protein kinase-like (PK-like)"/>
    <property type="match status" value="1"/>
</dbReference>
<feature type="repeat" description="WD" evidence="3">
    <location>
        <begin position="591"/>
        <end position="632"/>
    </location>
</feature>
<dbReference type="InterPro" id="IPR017441">
    <property type="entry name" value="Protein_kinase_ATP_BS"/>
</dbReference>
<accession>A0A1Z3HJF8</accession>
<keyword evidence="2" id="KW-0677">Repeat</keyword>
<keyword evidence="4" id="KW-0067">ATP-binding</keyword>
<evidence type="ECO:0000256" key="3">
    <source>
        <dbReference type="PROSITE-ProRule" id="PRU00221"/>
    </source>
</evidence>
<feature type="repeat" description="WD" evidence="3">
    <location>
        <begin position="381"/>
        <end position="422"/>
    </location>
</feature>
<feature type="binding site" evidence="4">
    <location>
        <position position="66"/>
    </location>
    <ligand>
        <name>ATP</name>
        <dbReference type="ChEBI" id="CHEBI:30616"/>
    </ligand>
</feature>
<organism evidence="7 8">
    <name type="scientific">Halomicronema hongdechloris C2206</name>
    <dbReference type="NCBI Taxonomy" id="1641165"/>
    <lineage>
        <taxon>Bacteria</taxon>
        <taxon>Bacillati</taxon>
        <taxon>Cyanobacteriota</taxon>
        <taxon>Cyanophyceae</taxon>
        <taxon>Nodosilineales</taxon>
        <taxon>Nodosilineaceae</taxon>
        <taxon>Halomicronema</taxon>
    </lineage>
</organism>
<feature type="repeat" description="WD" evidence="3">
    <location>
        <begin position="549"/>
        <end position="590"/>
    </location>
</feature>
<dbReference type="InterPro" id="IPR036322">
    <property type="entry name" value="WD40_repeat_dom_sf"/>
</dbReference>
<gene>
    <name evidence="7" type="ORF">XM38_013880</name>
</gene>
<keyword evidence="1 3" id="KW-0853">WD repeat</keyword>
<dbReference type="KEGG" id="hhg:XM38_013880"/>
<dbReference type="InterPro" id="IPR001680">
    <property type="entry name" value="WD40_rpt"/>
</dbReference>
<dbReference type="InterPro" id="IPR011009">
    <property type="entry name" value="Kinase-like_dom_sf"/>
</dbReference>
<dbReference type="PANTHER" id="PTHR44129">
    <property type="entry name" value="WD REPEAT-CONTAINING PROTEIN POP1"/>
    <property type="match status" value="1"/>
</dbReference>
<feature type="repeat" description="WD" evidence="3">
    <location>
        <begin position="507"/>
        <end position="548"/>
    </location>
</feature>
<dbReference type="PROSITE" id="PS50082">
    <property type="entry name" value="WD_REPEATS_2"/>
    <property type="match status" value="7"/>
</dbReference>
<dbReference type="AlphaFoldDB" id="A0A1Z3HJF8"/>
<dbReference type="Pfam" id="PF00400">
    <property type="entry name" value="WD40"/>
    <property type="match status" value="7"/>
</dbReference>
<feature type="repeat" description="WD" evidence="3">
    <location>
        <begin position="633"/>
        <end position="668"/>
    </location>
</feature>
<evidence type="ECO:0000256" key="2">
    <source>
        <dbReference type="ARBA" id="ARBA00022737"/>
    </source>
</evidence>
<dbReference type="GO" id="GO:0005524">
    <property type="term" value="F:ATP binding"/>
    <property type="evidence" value="ECO:0007669"/>
    <property type="project" value="UniProtKB-UniRule"/>
</dbReference>
<dbReference type="SUPFAM" id="SSF50978">
    <property type="entry name" value="WD40 repeat-like"/>
    <property type="match status" value="1"/>
</dbReference>
<dbReference type="InterPro" id="IPR000719">
    <property type="entry name" value="Prot_kinase_dom"/>
</dbReference>
<keyword evidence="4" id="KW-0547">Nucleotide-binding</keyword>
<dbReference type="InterPro" id="IPR050349">
    <property type="entry name" value="WD_LIS1/nudF_dynein_reg"/>
</dbReference>
<dbReference type="PROSITE" id="PS50294">
    <property type="entry name" value="WD_REPEATS_REGION"/>
    <property type="match status" value="7"/>
</dbReference>
<dbReference type="InterPro" id="IPR019775">
    <property type="entry name" value="WD40_repeat_CS"/>
</dbReference>
<feature type="repeat" description="WD" evidence="3">
    <location>
        <begin position="423"/>
        <end position="464"/>
    </location>
</feature>
<dbReference type="InterPro" id="IPR015943">
    <property type="entry name" value="WD40/YVTN_repeat-like_dom_sf"/>
</dbReference>
<dbReference type="Pfam" id="PF00069">
    <property type="entry name" value="Pkinase"/>
    <property type="match status" value="1"/>
</dbReference>
<feature type="domain" description="Protein kinase" evidence="6">
    <location>
        <begin position="36"/>
        <end position="295"/>
    </location>
</feature>
<feature type="region of interest" description="Disordered" evidence="5">
    <location>
        <begin position="305"/>
        <end position="376"/>
    </location>
</feature>
<dbReference type="Gene3D" id="1.10.510.10">
    <property type="entry name" value="Transferase(Phosphotransferase) domain 1"/>
    <property type="match status" value="1"/>
</dbReference>
<dbReference type="PROSITE" id="PS50011">
    <property type="entry name" value="PROTEIN_KINASE_DOM"/>
    <property type="match status" value="1"/>
</dbReference>
<protein>
    <recommendedName>
        <fullName evidence="6">Protein kinase domain-containing protein</fullName>
    </recommendedName>
</protein>
<feature type="compositionally biased region" description="Low complexity" evidence="5">
    <location>
        <begin position="357"/>
        <end position="372"/>
    </location>
</feature>
<reference evidence="7 8" key="1">
    <citation type="journal article" date="2016" name="Biochim. Biophys. Acta">
        <title>Characterization of red-shifted phycobilisomes isolated from the chlorophyll f-containing cyanobacterium Halomicronema hongdechloris.</title>
        <authorList>
            <person name="Li Y."/>
            <person name="Lin Y."/>
            <person name="Garvey C.J."/>
            <person name="Birch D."/>
            <person name="Corkery R.W."/>
            <person name="Loughlin P.C."/>
            <person name="Scheer H."/>
            <person name="Willows R.D."/>
            <person name="Chen M."/>
        </authorList>
    </citation>
    <scope>NUCLEOTIDE SEQUENCE [LARGE SCALE GENOMIC DNA]</scope>
    <source>
        <strain evidence="7 8">C2206</strain>
    </source>
</reference>
<evidence type="ECO:0000256" key="4">
    <source>
        <dbReference type="PROSITE-ProRule" id="PRU10141"/>
    </source>
</evidence>
<dbReference type="Gene3D" id="3.30.200.20">
    <property type="entry name" value="Phosphorylase Kinase, domain 1"/>
    <property type="match status" value="1"/>
</dbReference>
<dbReference type="OrthoDB" id="494465at2"/>
<dbReference type="PROSITE" id="PS00678">
    <property type="entry name" value="WD_REPEATS_1"/>
    <property type="match status" value="4"/>
</dbReference>
<evidence type="ECO:0000313" key="7">
    <source>
        <dbReference type="EMBL" id="ASC70449.1"/>
    </source>
</evidence>
<proteinExistence type="predicted"/>
<evidence type="ECO:0000256" key="1">
    <source>
        <dbReference type="ARBA" id="ARBA00022574"/>
    </source>
</evidence>
<dbReference type="Proteomes" id="UP000191901">
    <property type="component" value="Chromosome"/>
</dbReference>
<evidence type="ECO:0000313" key="8">
    <source>
        <dbReference type="Proteomes" id="UP000191901"/>
    </source>
</evidence>
<dbReference type="SMART" id="SM00320">
    <property type="entry name" value="WD40"/>
    <property type="match status" value="7"/>
</dbReference>
<dbReference type="CDD" id="cd00200">
    <property type="entry name" value="WD40"/>
    <property type="match status" value="1"/>
</dbReference>
<dbReference type="Gene3D" id="2.130.10.10">
    <property type="entry name" value="YVTN repeat-like/Quinoprotein amine dehydrogenase"/>
    <property type="match status" value="2"/>
</dbReference>
<evidence type="ECO:0000259" key="6">
    <source>
        <dbReference type="PROSITE" id="PS50011"/>
    </source>
</evidence>
<evidence type="ECO:0000256" key="5">
    <source>
        <dbReference type="SAM" id="MobiDB-lite"/>
    </source>
</evidence>
<dbReference type="CDD" id="cd14014">
    <property type="entry name" value="STKc_PknB_like"/>
    <property type="match status" value="1"/>
</dbReference>
<dbReference type="PRINTS" id="PR00320">
    <property type="entry name" value="GPROTEINBRPT"/>
</dbReference>
<feature type="repeat" description="WD" evidence="3">
    <location>
        <begin position="465"/>
        <end position="506"/>
    </location>
</feature>
<dbReference type="PROSITE" id="PS00107">
    <property type="entry name" value="PROTEIN_KINASE_ATP"/>
    <property type="match status" value="1"/>
</dbReference>
<dbReference type="GO" id="GO:0004672">
    <property type="term" value="F:protein kinase activity"/>
    <property type="evidence" value="ECO:0007669"/>
    <property type="project" value="InterPro"/>
</dbReference>
<feature type="compositionally biased region" description="Pro residues" evidence="5">
    <location>
        <begin position="317"/>
        <end position="336"/>
    </location>
</feature>
<dbReference type="EMBL" id="CP021983">
    <property type="protein sequence ID" value="ASC70449.1"/>
    <property type="molecule type" value="Genomic_DNA"/>
</dbReference>
<name>A0A1Z3HJF8_9CYAN</name>